<reference evidence="3 4" key="1">
    <citation type="submission" date="2019-03" db="EMBL/GenBank/DDBJ databases">
        <title>Genomic Encyclopedia of Archaeal and Bacterial Type Strains, Phase II (KMG-II): from individual species to whole genera.</title>
        <authorList>
            <person name="Goeker M."/>
        </authorList>
    </citation>
    <scope>NUCLEOTIDE SEQUENCE [LARGE SCALE GENOMIC DNA]</scope>
    <source>
        <strain evidence="3 4">DSM 24782</strain>
    </source>
</reference>
<dbReference type="Gene3D" id="3.30.43.10">
    <property type="entry name" value="Uridine Diphospho-n-acetylenolpyruvylglucosamine Reductase, domain 2"/>
    <property type="match status" value="1"/>
</dbReference>
<dbReference type="Gene3D" id="1.10.45.10">
    <property type="entry name" value="Vanillyl-alcohol Oxidase, Chain A, domain 4"/>
    <property type="match status" value="1"/>
</dbReference>
<dbReference type="Pfam" id="PF04030">
    <property type="entry name" value="ALO"/>
    <property type="match status" value="1"/>
</dbReference>
<dbReference type="PANTHER" id="PTHR43762">
    <property type="entry name" value="L-GULONOLACTONE OXIDASE"/>
    <property type="match status" value="1"/>
</dbReference>
<dbReference type="InterPro" id="IPR016167">
    <property type="entry name" value="FAD-bd_PCMH_sub1"/>
</dbReference>
<evidence type="ECO:0000259" key="2">
    <source>
        <dbReference type="PROSITE" id="PS51387"/>
    </source>
</evidence>
<dbReference type="InterPro" id="IPR016171">
    <property type="entry name" value="Vanillyl_alc_oxidase_C-sub2"/>
</dbReference>
<dbReference type="GO" id="GO:0003885">
    <property type="term" value="F:D-arabinono-1,4-lactone oxidase activity"/>
    <property type="evidence" value="ECO:0007669"/>
    <property type="project" value="InterPro"/>
</dbReference>
<evidence type="ECO:0000313" key="3">
    <source>
        <dbReference type="EMBL" id="TDS79693.1"/>
    </source>
</evidence>
<dbReference type="RefSeq" id="WP_133764084.1">
    <property type="nucleotide sequence ID" value="NZ_BAAARP010000001.1"/>
</dbReference>
<dbReference type="SUPFAM" id="SSF56176">
    <property type="entry name" value="FAD-binding/transporter-associated domain-like"/>
    <property type="match status" value="1"/>
</dbReference>
<proteinExistence type="predicted"/>
<dbReference type="Pfam" id="PF01565">
    <property type="entry name" value="FAD_binding_4"/>
    <property type="match status" value="1"/>
</dbReference>
<dbReference type="InterPro" id="IPR007173">
    <property type="entry name" value="ALO_C"/>
</dbReference>
<name>A0A4R7FPQ5_9MICO</name>
<dbReference type="Gene3D" id="3.30.465.10">
    <property type="match status" value="1"/>
</dbReference>
<dbReference type="GO" id="GO:0071949">
    <property type="term" value="F:FAD binding"/>
    <property type="evidence" value="ECO:0007669"/>
    <property type="project" value="InterPro"/>
</dbReference>
<comment type="caution">
    <text evidence="3">The sequence shown here is derived from an EMBL/GenBank/DDBJ whole genome shotgun (WGS) entry which is preliminary data.</text>
</comment>
<organism evidence="3 4">
    <name type="scientific">Amnibacterium kyonggiense</name>
    <dbReference type="NCBI Taxonomy" id="595671"/>
    <lineage>
        <taxon>Bacteria</taxon>
        <taxon>Bacillati</taxon>
        <taxon>Actinomycetota</taxon>
        <taxon>Actinomycetes</taxon>
        <taxon>Micrococcales</taxon>
        <taxon>Microbacteriaceae</taxon>
        <taxon>Amnibacterium</taxon>
    </lineage>
</organism>
<dbReference type="GO" id="GO:0080049">
    <property type="term" value="F:L-gulono-1,4-lactone dehydrogenase activity"/>
    <property type="evidence" value="ECO:0007669"/>
    <property type="project" value="TreeGrafter"/>
</dbReference>
<evidence type="ECO:0000313" key="4">
    <source>
        <dbReference type="Proteomes" id="UP000295344"/>
    </source>
</evidence>
<dbReference type="GO" id="GO:0016020">
    <property type="term" value="C:membrane"/>
    <property type="evidence" value="ECO:0007669"/>
    <property type="project" value="InterPro"/>
</dbReference>
<keyword evidence="4" id="KW-1185">Reference proteome</keyword>
<dbReference type="Gene3D" id="3.30.70.2520">
    <property type="match status" value="1"/>
</dbReference>
<dbReference type="Gene3D" id="3.30.70.2530">
    <property type="match status" value="1"/>
</dbReference>
<dbReference type="Proteomes" id="UP000295344">
    <property type="component" value="Unassembled WGS sequence"/>
</dbReference>
<keyword evidence="1" id="KW-0560">Oxidoreductase</keyword>
<dbReference type="EMBL" id="SOAM01000001">
    <property type="protein sequence ID" value="TDS79693.1"/>
    <property type="molecule type" value="Genomic_DNA"/>
</dbReference>
<dbReference type="InterPro" id="IPR016169">
    <property type="entry name" value="FAD-bd_PCMH_sub2"/>
</dbReference>
<dbReference type="InterPro" id="IPR036318">
    <property type="entry name" value="FAD-bd_PCMH-like_sf"/>
</dbReference>
<dbReference type="PANTHER" id="PTHR43762:SF1">
    <property type="entry name" value="D-ARABINONO-1,4-LACTONE OXIDASE"/>
    <property type="match status" value="1"/>
</dbReference>
<dbReference type="OrthoDB" id="9800184at2"/>
<accession>A0A4R7FPQ5</accession>
<protein>
    <submittedName>
        <fullName evidence="3">Xylitol oxidase</fullName>
    </submittedName>
</protein>
<dbReference type="InterPro" id="IPR010031">
    <property type="entry name" value="FAD_lactone_oxidase-like"/>
</dbReference>
<sequence length="408" mass="43442">MVDDERNWARNLTYSAPVQHPGSIEELQDAVAAATRVHALGTRHSFSRCADTDGLLVALDLIEPDLRVDAAAGTATVGAAIRLGDLGRLLDDHGLAIANLPSLPHISLGGAVATATHGSGDGNGMLATLVRGLEVVGPDGAIRSFAGPELAGAVMAYGALGVVTRITVAVEPAFSVRQDPFSTMPWTSVEQHLDAIFAAAYSVSLFTTYTGDVRGGLVKSRDAAGWSGPFFGAEPTPRDPAEIEAATSKTPVGDFGPSWDRLPHFRLAAVPSVGEELQSEYFVPRARAQEALAALRGLGEDIDPALHVTELRTVAADDLWLSPASGADVLAIGFTWRDLPELVLPLLPRIEERILPLGARPHWAKLFAARADVLRERYTGWDDFARLRDEVDPDRVFGNPFLAEVLGS</sequence>
<gene>
    <name evidence="3" type="ORF">CLV52_0230</name>
</gene>
<feature type="domain" description="FAD-binding PCMH-type" evidence="2">
    <location>
        <begin position="10"/>
        <end position="173"/>
    </location>
</feature>
<dbReference type="InterPro" id="IPR006094">
    <property type="entry name" value="Oxid_FAD_bind_N"/>
</dbReference>
<dbReference type="InterPro" id="IPR016166">
    <property type="entry name" value="FAD-bd_PCMH"/>
</dbReference>
<dbReference type="AlphaFoldDB" id="A0A4R7FPQ5"/>
<dbReference type="PROSITE" id="PS51387">
    <property type="entry name" value="FAD_PCMH"/>
    <property type="match status" value="1"/>
</dbReference>
<evidence type="ECO:0000256" key="1">
    <source>
        <dbReference type="ARBA" id="ARBA00023002"/>
    </source>
</evidence>